<dbReference type="AlphaFoldDB" id="A0A0C9ZHQ5"/>
<gene>
    <name evidence="1" type="ORF">PISMIDRAFT_680760</name>
</gene>
<dbReference type="Proteomes" id="UP000054018">
    <property type="component" value="Unassembled WGS sequence"/>
</dbReference>
<dbReference type="HOGENOM" id="CLU_3069621_0_0_1"/>
<protein>
    <submittedName>
        <fullName evidence="1">Uncharacterized protein</fullName>
    </submittedName>
</protein>
<accession>A0A0C9ZHQ5</accession>
<evidence type="ECO:0000313" key="1">
    <source>
        <dbReference type="EMBL" id="KIK21997.1"/>
    </source>
</evidence>
<reference evidence="2" key="2">
    <citation type="submission" date="2015-01" db="EMBL/GenBank/DDBJ databases">
        <title>Evolutionary Origins and Diversification of the Mycorrhizal Mutualists.</title>
        <authorList>
            <consortium name="DOE Joint Genome Institute"/>
            <consortium name="Mycorrhizal Genomics Consortium"/>
            <person name="Kohler A."/>
            <person name="Kuo A."/>
            <person name="Nagy L.G."/>
            <person name="Floudas D."/>
            <person name="Copeland A."/>
            <person name="Barry K.W."/>
            <person name="Cichocki N."/>
            <person name="Veneault-Fourrey C."/>
            <person name="LaButti K."/>
            <person name="Lindquist E.A."/>
            <person name="Lipzen A."/>
            <person name="Lundell T."/>
            <person name="Morin E."/>
            <person name="Murat C."/>
            <person name="Riley R."/>
            <person name="Ohm R."/>
            <person name="Sun H."/>
            <person name="Tunlid A."/>
            <person name="Henrissat B."/>
            <person name="Grigoriev I.V."/>
            <person name="Hibbett D.S."/>
            <person name="Martin F."/>
        </authorList>
    </citation>
    <scope>NUCLEOTIDE SEQUENCE [LARGE SCALE GENOMIC DNA]</scope>
    <source>
        <strain evidence="2">441</strain>
    </source>
</reference>
<reference evidence="1 2" key="1">
    <citation type="submission" date="2014-04" db="EMBL/GenBank/DDBJ databases">
        <authorList>
            <consortium name="DOE Joint Genome Institute"/>
            <person name="Kuo A."/>
            <person name="Kohler A."/>
            <person name="Costa M.D."/>
            <person name="Nagy L.G."/>
            <person name="Floudas D."/>
            <person name="Copeland A."/>
            <person name="Barry K.W."/>
            <person name="Cichocki N."/>
            <person name="Veneault-Fourrey C."/>
            <person name="LaButti K."/>
            <person name="Lindquist E.A."/>
            <person name="Lipzen A."/>
            <person name="Lundell T."/>
            <person name="Morin E."/>
            <person name="Murat C."/>
            <person name="Sun H."/>
            <person name="Tunlid A."/>
            <person name="Henrissat B."/>
            <person name="Grigoriev I.V."/>
            <person name="Hibbett D.S."/>
            <person name="Martin F."/>
            <person name="Nordberg H.P."/>
            <person name="Cantor M.N."/>
            <person name="Hua S.X."/>
        </authorList>
    </citation>
    <scope>NUCLEOTIDE SEQUENCE [LARGE SCALE GENOMIC DNA]</scope>
    <source>
        <strain evidence="1 2">441</strain>
    </source>
</reference>
<evidence type="ECO:0000313" key="2">
    <source>
        <dbReference type="Proteomes" id="UP000054018"/>
    </source>
</evidence>
<keyword evidence="2" id="KW-1185">Reference proteome</keyword>
<name>A0A0C9ZHQ5_9AGAM</name>
<organism evidence="1 2">
    <name type="scientific">Pisolithus microcarpus 441</name>
    <dbReference type="NCBI Taxonomy" id="765257"/>
    <lineage>
        <taxon>Eukaryota</taxon>
        <taxon>Fungi</taxon>
        <taxon>Dikarya</taxon>
        <taxon>Basidiomycota</taxon>
        <taxon>Agaricomycotina</taxon>
        <taxon>Agaricomycetes</taxon>
        <taxon>Agaricomycetidae</taxon>
        <taxon>Boletales</taxon>
        <taxon>Sclerodermatineae</taxon>
        <taxon>Pisolithaceae</taxon>
        <taxon>Pisolithus</taxon>
    </lineage>
</organism>
<dbReference type="EMBL" id="KN833744">
    <property type="protein sequence ID" value="KIK21997.1"/>
    <property type="molecule type" value="Genomic_DNA"/>
</dbReference>
<sequence length="53" mass="6227">MRMFHIWALKTYSIQKGMQHDAAQLHVTRGQPVNYSSSWLAQRTSKPYSTIKF</sequence>
<proteinExistence type="predicted"/>